<dbReference type="Proteomes" id="UP001162992">
    <property type="component" value="Chromosome 17"/>
</dbReference>
<proteinExistence type="predicted"/>
<gene>
    <name evidence="1" type="ORF">O6H91_17G012300</name>
</gene>
<accession>A0ACC2B468</accession>
<comment type="caution">
    <text evidence="1">The sequence shown here is derived from an EMBL/GenBank/DDBJ whole genome shotgun (WGS) entry which is preliminary data.</text>
</comment>
<evidence type="ECO:0000313" key="1">
    <source>
        <dbReference type="EMBL" id="KAJ7524578.1"/>
    </source>
</evidence>
<sequence>MALLCSACIAIPTYPLKPLQLCRLREGVSPKLGARLRSGVCIRAAKLPVGVEAPKDEPKLPAVFCGFTKNAEIWNSRAAMIGIVSIVIVELVLKKGLLEVIGIEVGKGLDLPL</sequence>
<evidence type="ECO:0000313" key="2">
    <source>
        <dbReference type="Proteomes" id="UP001162992"/>
    </source>
</evidence>
<name>A0ACC2B468_DIPCM</name>
<organism evidence="1 2">
    <name type="scientific">Diphasiastrum complanatum</name>
    <name type="common">Issler's clubmoss</name>
    <name type="synonym">Lycopodium complanatum</name>
    <dbReference type="NCBI Taxonomy" id="34168"/>
    <lineage>
        <taxon>Eukaryota</taxon>
        <taxon>Viridiplantae</taxon>
        <taxon>Streptophyta</taxon>
        <taxon>Embryophyta</taxon>
        <taxon>Tracheophyta</taxon>
        <taxon>Lycopodiopsida</taxon>
        <taxon>Lycopodiales</taxon>
        <taxon>Lycopodiaceae</taxon>
        <taxon>Lycopodioideae</taxon>
        <taxon>Diphasiastrum</taxon>
    </lineage>
</organism>
<protein>
    <submittedName>
        <fullName evidence="1">Uncharacterized protein</fullName>
    </submittedName>
</protein>
<keyword evidence="2" id="KW-1185">Reference proteome</keyword>
<reference evidence="2" key="1">
    <citation type="journal article" date="2024" name="Proc. Natl. Acad. Sci. U.S.A.">
        <title>Extraordinary preservation of gene collinearity over three hundred million years revealed in homosporous lycophytes.</title>
        <authorList>
            <person name="Li C."/>
            <person name="Wickell D."/>
            <person name="Kuo L.Y."/>
            <person name="Chen X."/>
            <person name="Nie B."/>
            <person name="Liao X."/>
            <person name="Peng D."/>
            <person name="Ji J."/>
            <person name="Jenkins J."/>
            <person name="Williams M."/>
            <person name="Shu S."/>
            <person name="Plott C."/>
            <person name="Barry K."/>
            <person name="Rajasekar S."/>
            <person name="Grimwood J."/>
            <person name="Han X."/>
            <person name="Sun S."/>
            <person name="Hou Z."/>
            <person name="He W."/>
            <person name="Dai G."/>
            <person name="Sun C."/>
            <person name="Schmutz J."/>
            <person name="Leebens-Mack J.H."/>
            <person name="Li F.W."/>
            <person name="Wang L."/>
        </authorList>
    </citation>
    <scope>NUCLEOTIDE SEQUENCE [LARGE SCALE GENOMIC DNA]</scope>
    <source>
        <strain evidence="2">cv. PW_Plant_1</strain>
    </source>
</reference>
<dbReference type="EMBL" id="CM055108">
    <property type="protein sequence ID" value="KAJ7524578.1"/>
    <property type="molecule type" value="Genomic_DNA"/>
</dbReference>